<dbReference type="Pfam" id="PF25209">
    <property type="entry name" value="Phage_capsid_4"/>
    <property type="match status" value="1"/>
</dbReference>
<accession>A0A8S5P8K5</accession>
<reference evidence="1" key="1">
    <citation type="journal article" date="2021" name="Proc. Natl. Acad. Sci. U.S.A.">
        <title>A Catalog of Tens of Thousands of Viruses from Human Metagenomes Reveals Hidden Associations with Chronic Diseases.</title>
        <authorList>
            <person name="Tisza M.J."/>
            <person name="Buck C.B."/>
        </authorList>
    </citation>
    <scope>NUCLEOTIDE SEQUENCE</scope>
    <source>
        <strain evidence="1">CtM4S20</strain>
    </source>
</reference>
<name>A0A8S5P8K5_9CAUD</name>
<evidence type="ECO:0000313" key="1">
    <source>
        <dbReference type="EMBL" id="DAE02941.1"/>
    </source>
</evidence>
<dbReference type="NCBIfam" id="TIGR04387">
    <property type="entry name" value="capsid_maj_N4"/>
    <property type="match status" value="1"/>
</dbReference>
<protein>
    <submittedName>
        <fullName evidence="1">Major capsid protein</fullName>
    </submittedName>
</protein>
<sequence>MPQGITQKATMVVPEVMADMVSAKLPKLIKFTPLAYVDNTLVGQPGDKITVPKWEYAGDAAEVAEGVAITLDQLTTKKSEMTIKKAAKGYEITDEALLSGLGDPIGQAVYQASLALANKIDNDLVEAAKGAVQKVAETATTVDNLQKALDIFEDEDDASYVALLNPADAAALRKDAAQNWTKGSELGAETIVNGTFGEVLGVQIVRTNKVEKGKGFLVKVSADATDTDDVNKYGAFVIALKRDVMVETDRDILKKATVITADKHYGTYLYDPSRVVKFGES</sequence>
<proteinExistence type="predicted"/>
<dbReference type="SUPFAM" id="SSF56563">
    <property type="entry name" value="Major capsid protein gp5"/>
    <property type="match status" value="1"/>
</dbReference>
<dbReference type="EMBL" id="BK015356">
    <property type="protein sequence ID" value="DAE02941.1"/>
    <property type="molecule type" value="Genomic_DNA"/>
</dbReference>
<organism evidence="1">
    <name type="scientific">Siphoviridae sp. ctM4S20</name>
    <dbReference type="NCBI Taxonomy" id="2825458"/>
    <lineage>
        <taxon>Viruses</taxon>
        <taxon>Duplodnaviria</taxon>
        <taxon>Heunggongvirae</taxon>
        <taxon>Uroviricota</taxon>
        <taxon>Caudoviricetes</taxon>
    </lineage>
</organism>